<feature type="domain" description="FecR protein" evidence="2">
    <location>
        <begin position="165"/>
        <end position="260"/>
    </location>
</feature>
<evidence type="ECO:0000313" key="4">
    <source>
        <dbReference type="EMBL" id="MEF3834454.1"/>
    </source>
</evidence>
<feature type="domain" description="Protein FecR C-terminal" evidence="3">
    <location>
        <begin position="309"/>
        <end position="377"/>
    </location>
</feature>
<dbReference type="PIRSF" id="PIRSF018266">
    <property type="entry name" value="FecR"/>
    <property type="match status" value="1"/>
</dbReference>
<dbReference type="EMBL" id="JAODOP010000004">
    <property type="protein sequence ID" value="MEF3834454.1"/>
    <property type="molecule type" value="Genomic_DNA"/>
</dbReference>
<evidence type="ECO:0000259" key="2">
    <source>
        <dbReference type="Pfam" id="PF04773"/>
    </source>
</evidence>
<gene>
    <name evidence="4" type="ORF">N1F79_15060</name>
</gene>
<dbReference type="InterPro" id="IPR012373">
    <property type="entry name" value="Ferrdict_sens_TM"/>
</dbReference>
<keyword evidence="1" id="KW-0812">Transmembrane</keyword>
<feature type="transmembrane region" description="Helical" evidence="1">
    <location>
        <begin position="79"/>
        <end position="96"/>
    </location>
</feature>
<evidence type="ECO:0000256" key="1">
    <source>
        <dbReference type="SAM" id="Phobius"/>
    </source>
</evidence>
<dbReference type="Gene3D" id="2.60.120.1440">
    <property type="match status" value="1"/>
</dbReference>
<keyword evidence="1" id="KW-0472">Membrane</keyword>
<dbReference type="Pfam" id="PF04773">
    <property type="entry name" value="FecR"/>
    <property type="match status" value="1"/>
</dbReference>
<dbReference type="Pfam" id="PF16344">
    <property type="entry name" value="FecR_C"/>
    <property type="match status" value="1"/>
</dbReference>
<evidence type="ECO:0000259" key="3">
    <source>
        <dbReference type="Pfam" id="PF16344"/>
    </source>
</evidence>
<comment type="caution">
    <text evidence="4">The sequence shown here is derived from an EMBL/GenBank/DDBJ whole genome shotgun (WGS) entry which is preliminary data.</text>
</comment>
<keyword evidence="1" id="KW-1133">Transmembrane helix</keyword>
<dbReference type="PANTHER" id="PTHR30273">
    <property type="entry name" value="PERIPLASMIC SIGNAL SENSOR AND SIGMA FACTOR ACTIVATOR FECR-RELATED"/>
    <property type="match status" value="1"/>
</dbReference>
<dbReference type="InterPro" id="IPR032508">
    <property type="entry name" value="FecR_C"/>
</dbReference>
<keyword evidence="5" id="KW-1185">Reference proteome</keyword>
<evidence type="ECO:0000313" key="5">
    <source>
        <dbReference type="Proteomes" id="UP001337305"/>
    </source>
</evidence>
<dbReference type="PANTHER" id="PTHR30273:SF2">
    <property type="entry name" value="PROTEIN FECR"/>
    <property type="match status" value="1"/>
</dbReference>
<name>A0ABU7XUN9_9FLAO</name>
<dbReference type="Proteomes" id="UP001337305">
    <property type="component" value="Unassembled WGS sequence"/>
</dbReference>
<reference evidence="4 5" key="1">
    <citation type="submission" date="2022-09" db="EMBL/GenBank/DDBJ databases">
        <title>Genome sequencing of Flavivirga sp. MEBiC05379.</title>
        <authorList>
            <person name="Oh H.-M."/>
            <person name="Kwon K.K."/>
            <person name="Park M.J."/>
            <person name="Yang S.-H."/>
        </authorList>
    </citation>
    <scope>NUCLEOTIDE SEQUENCE [LARGE SCALE GENOMIC DNA]</scope>
    <source>
        <strain evidence="4 5">MEBiC05379</strain>
    </source>
</reference>
<dbReference type="InterPro" id="IPR006860">
    <property type="entry name" value="FecR"/>
</dbReference>
<protein>
    <submittedName>
        <fullName evidence="4">DUF4974 domain-containing protein</fullName>
    </submittedName>
</protein>
<organism evidence="4 5">
    <name type="scientific">Flavivirga spongiicola</name>
    <dbReference type="NCBI Taxonomy" id="421621"/>
    <lineage>
        <taxon>Bacteria</taxon>
        <taxon>Pseudomonadati</taxon>
        <taxon>Bacteroidota</taxon>
        <taxon>Flavobacteriia</taxon>
        <taxon>Flavobacteriales</taxon>
        <taxon>Flavobacteriaceae</taxon>
        <taxon>Flavivirga</taxon>
    </lineage>
</organism>
<accession>A0ABU7XUN9</accession>
<dbReference type="RefSeq" id="WP_303306778.1">
    <property type="nucleotide sequence ID" value="NZ_JAODOP010000004.1"/>
</dbReference>
<proteinExistence type="predicted"/>
<sequence length="378" mass="43290">MKKLVIKYLTDTISETELKSLIEWVQHSKKNQDQFKILLNANHKLDMANRPIDAEAAYKNLLKKIEVKRIPIIKSYQTVFKYAAVAIIFLGMAYFYQQGYVESEPKLVIPDESITLLLDNGDVKILNKGETIQVTDVKGNILGTQKGNQLVYNKELKVETLVYNTITVPYGKRYEVQLSDGTHVHLNAGTSLKYPINFIEGKKRQVFLDGEAYFDVSKDVNNSFVVNTNEIDVRVLGTQFNISSYPEDENVTTVLVEGLVSLYNSNEDYNPETATLLDPGLKAKWNKKTNHIEITKADIEMHTAWINGKIIFRYTPFKNIIKKLERHYNVEIINNNKALDDQLFAASFDIETIEQVLESFNISYAIDYSIKNNQIIIN</sequence>
<dbReference type="Gene3D" id="3.55.50.30">
    <property type="match status" value="1"/>
</dbReference>